<feature type="compositionally biased region" description="Basic and acidic residues" evidence="1">
    <location>
        <begin position="1644"/>
        <end position="1662"/>
    </location>
</feature>
<gene>
    <name evidence="3" type="ORF">CVLEPA_LOCUS24501</name>
</gene>
<feature type="region of interest" description="Disordered" evidence="1">
    <location>
        <begin position="637"/>
        <end position="748"/>
    </location>
</feature>
<feature type="compositionally biased region" description="Polar residues" evidence="1">
    <location>
        <begin position="855"/>
        <end position="866"/>
    </location>
</feature>
<feature type="compositionally biased region" description="Polar residues" evidence="1">
    <location>
        <begin position="943"/>
        <end position="961"/>
    </location>
</feature>
<feature type="region of interest" description="Disordered" evidence="1">
    <location>
        <begin position="1"/>
        <end position="277"/>
    </location>
</feature>
<feature type="compositionally biased region" description="Low complexity" evidence="1">
    <location>
        <begin position="400"/>
        <end position="409"/>
    </location>
</feature>
<feature type="compositionally biased region" description="Low complexity" evidence="1">
    <location>
        <begin position="982"/>
        <end position="995"/>
    </location>
</feature>
<protein>
    <recommendedName>
        <fullName evidence="2">C2H2-type domain-containing protein</fullName>
    </recommendedName>
</protein>
<accession>A0ABP0GLK1</accession>
<feature type="compositionally biased region" description="Basic and acidic residues" evidence="1">
    <location>
        <begin position="74"/>
        <end position="83"/>
    </location>
</feature>
<feature type="compositionally biased region" description="Low complexity" evidence="1">
    <location>
        <begin position="246"/>
        <end position="257"/>
    </location>
</feature>
<feature type="compositionally biased region" description="Basic residues" evidence="1">
    <location>
        <begin position="226"/>
        <end position="242"/>
    </location>
</feature>
<feature type="domain" description="C2H2-type" evidence="2">
    <location>
        <begin position="757"/>
        <end position="780"/>
    </location>
</feature>
<feature type="region of interest" description="Disordered" evidence="1">
    <location>
        <begin position="344"/>
        <end position="425"/>
    </location>
</feature>
<feature type="compositionally biased region" description="Low complexity" evidence="1">
    <location>
        <begin position="127"/>
        <end position="150"/>
    </location>
</feature>
<dbReference type="InterPro" id="IPR013087">
    <property type="entry name" value="Znf_C2H2_type"/>
</dbReference>
<feature type="region of interest" description="Disordered" evidence="1">
    <location>
        <begin position="790"/>
        <end position="866"/>
    </location>
</feature>
<feature type="region of interest" description="Disordered" evidence="1">
    <location>
        <begin position="294"/>
        <end position="319"/>
    </location>
</feature>
<feature type="compositionally biased region" description="Polar residues" evidence="1">
    <location>
        <begin position="298"/>
        <end position="312"/>
    </location>
</feature>
<organism evidence="3 4">
    <name type="scientific">Clavelina lepadiformis</name>
    <name type="common">Light-bulb sea squirt</name>
    <name type="synonym">Ascidia lepadiformis</name>
    <dbReference type="NCBI Taxonomy" id="159417"/>
    <lineage>
        <taxon>Eukaryota</taxon>
        <taxon>Metazoa</taxon>
        <taxon>Chordata</taxon>
        <taxon>Tunicata</taxon>
        <taxon>Ascidiacea</taxon>
        <taxon>Aplousobranchia</taxon>
        <taxon>Clavelinidae</taxon>
        <taxon>Clavelina</taxon>
    </lineage>
</organism>
<feature type="compositionally biased region" description="Polar residues" evidence="1">
    <location>
        <begin position="23"/>
        <end position="34"/>
    </location>
</feature>
<feature type="compositionally biased region" description="Polar residues" evidence="1">
    <location>
        <begin position="726"/>
        <end position="748"/>
    </location>
</feature>
<dbReference type="PANTHER" id="PTHR21564">
    <property type="entry name" value="BRAKELESS PROTEIN"/>
    <property type="match status" value="1"/>
</dbReference>
<dbReference type="PANTHER" id="PTHR21564:SF5">
    <property type="entry name" value="SCRIBBLER, ISOFORM J"/>
    <property type="match status" value="1"/>
</dbReference>
<dbReference type="EMBL" id="CAWYQH010000119">
    <property type="protein sequence ID" value="CAK8691741.1"/>
    <property type="molecule type" value="Genomic_DNA"/>
</dbReference>
<evidence type="ECO:0000313" key="4">
    <source>
        <dbReference type="Proteomes" id="UP001642483"/>
    </source>
</evidence>
<feature type="region of interest" description="Disordered" evidence="1">
    <location>
        <begin position="913"/>
        <end position="1051"/>
    </location>
</feature>
<feature type="compositionally biased region" description="Low complexity" evidence="1">
    <location>
        <begin position="99"/>
        <end position="116"/>
    </location>
</feature>
<feature type="compositionally biased region" description="Basic residues" evidence="1">
    <location>
        <begin position="151"/>
        <end position="162"/>
    </location>
</feature>
<evidence type="ECO:0000313" key="3">
    <source>
        <dbReference type="EMBL" id="CAK8691741.1"/>
    </source>
</evidence>
<reference evidence="3 4" key="1">
    <citation type="submission" date="2024-02" db="EMBL/GenBank/DDBJ databases">
        <authorList>
            <person name="Daric V."/>
            <person name="Darras S."/>
        </authorList>
    </citation>
    <scope>NUCLEOTIDE SEQUENCE [LARGE SCALE GENOMIC DNA]</scope>
</reference>
<feature type="compositionally biased region" description="Low complexity" evidence="1">
    <location>
        <begin position="1039"/>
        <end position="1051"/>
    </location>
</feature>
<comment type="caution">
    <text evidence="3">The sequence shown here is derived from an EMBL/GenBank/DDBJ whole genome shotgun (WGS) entry which is preliminary data.</text>
</comment>
<feature type="compositionally biased region" description="Polar residues" evidence="1">
    <location>
        <begin position="1014"/>
        <end position="1024"/>
    </location>
</feature>
<evidence type="ECO:0000259" key="2">
    <source>
        <dbReference type="PROSITE" id="PS00028"/>
    </source>
</evidence>
<feature type="region of interest" description="Disordered" evidence="1">
    <location>
        <begin position="1250"/>
        <end position="1372"/>
    </location>
</feature>
<proteinExistence type="predicted"/>
<feature type="region of interest" description="Disordered" evidence="1">
    <location>
        <begin position="1728"/>
        <end position="1852"/>
    </location>
</feature>
<sequence length="1897" mass="203978">MASDSVVSSQQQVSSPSNALIFANSSNEQNTSGGNHVVDAKSDSGSEKISRNSSSGDEDWSGGKLVIDLDNDNDVEKSSKEMKPFVTSQSNNNDRETFVRNNNNNNSSNAESPGSSKHALGADKSAKNASAAVSKAPSSCCHNSSTSHSSKTLKSKSKKSSKSSKQPSSSSSNTSGRLPSPRCVSPAVTFNSSSDLTPISSKQIQGYDTKTSLARASNSPDEVFGKKSKSKSKSHHKKHSKHGEKSSNSHNSSSKSEFMGEKTKSKWKNSSTTQGGAADTNIATFTVSSGAHNLPAHISSSSPSLAIPNKNNSGHRRSASPSLMALSANNQQARIPMAAQHPARTAARSALATGNGAKTSHACNGRDSTFPDLNPAINPNHHSIGGHGQHSRKKQRKIQSSVPVSSTSSAAGHCDSESEQLYGHQAAGKREANKCQGFNVSASELLSGQKKLKLEADMEVEEVISGTGKQSTQHPIDLNHNPVHLRTDTGELRPSLPAPKPLVPGQTTVSPPVFAPSSYFVQNMPRYTASDAAAVSETTPHTSAVWSSGVHCGEEKVQSNPDLGPPIVNSHRSVGTVTSTSDIGVMTETDALGPCEPGTSVHLDGIVWHETDTGVLVVNVTWRNRTYVGTLLDATKHDWAPPRLSDSDLDMDLRGKNGRPKRVRGGANDNAMTSRKGRSRGNQSVGDDIKGSPSTAAKRRNKNSESEAGTVESDRASSKRARMATSRGSSQLIQSERNVWNGGSESSTCSSPVFIECPHPNCSKRYKHINGLKYHQAHAHLDFDEIDAKEGPDAKEEEETDHINSPPDGDADAKMSDLEVTPLDEEKKDSREVAVSTDVPEKAPVIGDETKLTPVASQSDPENVPLSQLSSSYSIVTPQREVRDPSFVAIPSYVTPSEPNVVTRTHDVISAGLPEAPRVTTPAPPTVSEASVADSESAMAVQTLLQLQDSENSSLPGLSTSYRRESPHPTLTLMSRGEKNPSAGSTSSTTQTHSTAPYRAPPMLSDHTRHSRSASDVTPRTSTRLGDDERQTSVVSQLPTSTPTHPPVSVGTNVAMVAPIPRLEYAGHIQHYGMHETPPPDKYIASLGNPLTQGPSGVKTAKGKMVPIPVDPNHGLAPGSTYAAAASPANLLGAVKKQKKKKKVEGQGGSFDGEQTRSDVVYPMKPEAPPQNESGPPMSSPFPVKPGAAPNSTPLPYQGPSKTQNIVLKHNTDHTTIVTSNAVQVKTEPGLRLPPQNLGGRKVPGIVLHASSTQPQPTNNVTVKGTFHPHPDPHKPQTAVSAQAQDRLKVGQGTPTSQSSVKNKNNNNKLVGSQNPPRPAQDHPKPRTLLLQPNQSQPAMPAHHEQTPESSLQPRSRYPDPKPRPTGIINPHESVSMHKMQEAVESTIVSTYAPKQPRSKAPTPLPELPRQLDQSRRSPAVEARQLRQPAELREGRSRSRDESNDPPRTEAESRGESSIPTTKDPMEPPFPNPQMGFPQMQQLFGYQLSPYGYIPMDPAYSRTLLMDPRVRQSYEQYMQDVQKQQFLQQQSDKKVRKPDVPGKETSKPEQPPKIQSRSPVDSDKPPWPQQQHKRLSSPSPYPAMSSKDKSSSGIPPPHHPSPLGHPSAYKSSQVGTPVLTPVPSRNHLAVASRSSVPPSGSPHLRPETTDRGRPPVIDEVRPQVRKVASPAVRNERSPEKNKEQDGPGFKPSPASPGSLQYYPAGYAMYDPAHSTYRGVPQYVPGYSVLPYPPSGPTLYPAHWPPNSQAPAAGKQTPTPKPTKDDTTTRPRSPVREDPPRVRPEVKGQGQVHYVTSKERMSREVPPMMTRKISRSPDPKAVVPITVPPRNQTPGAAPSVDHRAPSPPTQRHLHTHHHIHEGVQFLTPQHYAYPATAVIATGSDPATGFPAPFPPKRD</sequence>
<feature type="compositionally biased region" description="Low complexity" evidence="1">
    <location>
        <begin position="163"/>
        <end position="175"/>
    </location>
</feature>
<feature type="compositionally biased region" description="Basic and acidic residues" evidence="1">
    <location>
        <begin position="1531"/>
        <end position="1547"/>
    </location>
</feature>
<feature type="compositionally biased region" description="Polar residues" evidence="1">
    <location>
        <begin position="1190"/>
        <end position="1201"/>
    </location>
</feature>
<dbReference type="PROSITE" id="PS00028">
    <property type="entry name" value="ZINC_FINGER_C2H2_1"/>
    <property type="match status" value="1"/>
</dbReference>
<feature type="compositionally biased region" description="Basic and acidic residues" evidence="1">
    <location>
        <begin position="1673"/>
        <end position="1685"/>
    </location>
</feature>
<feature type="compositionally biased region" description="Polar residues" evidence="1">
    <location>
        <begin position="1250"/>
        <end position="1263"/>
    </location>
</feature>
<feature type="compositionally biased region" description="Low complexity" evidence="1">
    <location>
        <begin position="1"/>
        <end position="17"/>
    </location>
</feature>
<feature type="compositionally biased region" description="Low complexity" evidence="1">
    <location>
        <begin position="914"/>
        <end position="941"/>
    </location>
</feature>
<feature type="region of interest" description="Disordered" evidence="1">
    <location>
        <begin position="1137"/>
        <end position="1201"/>
    </location>
</feature>
<feature type="region of interest" description="Disordered" evidence="1">
    <location>
        <begin position="1522"/>
        <end position="1704"/>
    </location>
</feature>
<feature type="compositionally biased region" description="Polar residues" evidence="1">
    <location>
        <begin position="188"/>
        <end position="220"/>
    </location>
</feature>
<name>A0ABP0GLK1_CLALP</name>
<feature type="compositionally biased region" description="Basic and acidic residues" evidence="1">
    <location>
        <begin position="1761"/>
        <end position="1785"/>
    </location>
</feature>
<dbReference type="InterPro" id="IPR040010">
    <property type="entry name" value="ZN608/ZN609"/>
</dbReference>
<dbReference type="Proteomes" id="UP001642483">
    <property type="component" value="Unassembled WGS sequence"/>
</dbReference>
<feature type="compositionally biased region" description="Basic and acidic residues" evidence="1">
    <location>
        <begin position="1430"/>
        <end position="1455"/>
    </location>
</feature>
<feature type="region of interest" description="Disordered" evidence="1">
    <location>
        <begin position="1391"/>
        <end position="1478"/>
    </location>
</feature>
<evidence type="ECO:0000256" key="1">
    <source>
        <dbReference type="SAM" id="MobiDB-lite"/>
    </source>
</evidence>
<keyword evidence="4" id="KW-1185">Reference proteome</keyword>
<feature type="compositionally biased region" description="Basic and acidic residues" evidence="1">
    <location>
        <begin position="38"/>
        <end position="50"/>
    </location>
</feature>